<dbReference type="Gene3D" id="3.20.20.450">
    <property type="entry name" value="EAL domain"/>
    <property type="match status" value="1"/>
</dbReference>
<dbReference type="InterPro" id="IPR000160">
    <property type="entry name" value="GGDEF_dom"/>
</dbReference>
<evidence type="ECO:0000313" key="6">
    <source>
        <dbReference type="Proteomes" id="UP001305702"/>
    </source>
</evidence>
<feature type="transmembrane region" description="Helical" evidence="1">
    <location>
        <begin position="163"/>
        <end position="181"/>
    </location>
</feature>
<dbReference type="CDD" id="cd00130">
    <property type="entry name" value="PAS"/>
    <property type="match status" value="1"/>
</dbReference>
<dbReference type="SMART" id="SM00052">
    <property type="entry name" value="EAL"/>
    <property type="match status" value="1"/>
</dbReference>
<dbReference type="PROSITE" id="PS50883">
    <property type="entry name" value="EAL"/>
    <property type="match status" value="1"/>
</dbReference>
<feature type="transmembrane region" description="Helical" evidence="1">
    <location>
        <begin position="92"/>
        <end position="119"/>
    </location>
</feature>
<keyword evidence="1" id="KW-1133">Transmembrane helix</keyword>
<dbReference type="InterPro" id="IPR029787">
    <property type="entry name" value="Nucleotide_cyclase"/>
</dbReference>
<dbReference type="PROSITE" id="PS50887">
    <property type="entry name" value="GGDEF"/>
    <property type="match status" value="1"/>
</dbReference>
<evidence type="ECO:0000259" key="4">
    <source>
        <dbReference type="PROSITE" id="PS50887"/>
    </source>
</evidence>
<keyword evidence="6" id="KW-1185">Reference proteome</keyword>
<dbReference type="Gene3D" id="3.30.70.270">
    <property type="match status" value="1"/>
</dbReference>
<dbReference type="SUPFAM" id="SSF55073">
    <property type="entry name" value="Nucleotide cyclase"/>
    <property type="match status" value="1"/>
</dbReference>
<dbReference type="SUPFAM" id="SSF141868">
    <property type="entry name" value="EAL domain-like"/>
    <property type="match status" value="1"/>
</dbReference>
<dbReference type="SMART" id="SM00267">
    <property type="entry name" value="GGDEF"/>
    <property type="match status" value="1"/>
</dbReference>
<dbReference type="NCBIfam" id="TIGR00229">
    <property type="entry name" value="sensory_box"/>
    <property type="match status" value="1"/>
</dbReference>
<feature type="domain" description="EAL" evidence="3">
    <location>
        <begin position="485"/>
        <end position="739"/>
    </location>
</feature>
<dbReference type="Pfam" id="PF00563">
    <property type="entry name" value="EAL"/>
    <property type="match status" value="1"/>
</dbReference>
<dbReference type="Pfam" id="PF00990">
    <property type="entry name" value="GGDEF"/>
    <property type="match status" value="1"/>
</dbReference>
<organism evidence="5 6">
    <name type="scientific">Paenibacillus aurantius</name>
    <dbReference type="NCBI Taxonomy" id="2918900"/>
    <lineage>
        <taxon>Bacteria</taxon>
        <taxon>Bacillati</taxon>
        <taxon>Bacillota</taxon>
        <taxon>Bacilli</taxon>
        <taxon>Bacillales</taxon>
        <taxon>Paenibacillaceae</taxon>
        <taxon>Paenibacillus</taxon>
    </lineage>
</organism>
<dbReference type="KEGG" id="paun:MJA45_19850"/>
<dbReference type="InterPro" id="IPR001633">
    <property type="entry name" value="EAL_dom"/>
</dbReference>
<dbReference type="RefSeq" id="WP_315603639.1">
    <property type="nucleotide sequence ID" value="NZ_CP130318.1"/>
</dbReference>
<dbReference type="Gene3D" id="3.30.450.20">
    <property type="entry name" value="PAS domain"/>
    <property type="match status" value="1"/>
</dbReference>
<dbReference type="InterPro" id="IPR052155">
    <property type="entry name" value="Biofilm_reg_signaling"/>
</dbReference>
<gene>
    <name evidence="5" type="ORF">MJA45_19850</name>
</gene>
<dbReference type="FunFam" id="3.20.20.450:FF:000001">
    <property type="entry name" value="Cyclic di-GMP phosphodiesterase yahA"/>
    <property type="match status" value="1"/>
</dbReference>
<feature type="transmembrane region" description="Helical" evidence="1">
    <location>
        <begin position="55"/>
        <end position="80"/>
    </location>
</feature>
<dbReference type="InterPro" id="IPR035919">
    <property type="entry name" value="EAL_sf"/>
</dbReference>
<keyword evidence="1" id="KW-0812">Transmembrane</keyword>
<name>A0AA96RBW6_9BACL</name>
<evidence type="ECO:0000313" key="5">
    <source>
        <dbReference type="EMBL" id="WNQ09865.1"/>
    </source>
</evidence>
<evidence type="ECO:0000259" key="3">
    <source>
        <dbReference type="PROSITE" id="PS50883"/>
    </source>
</evidence>
<dbReference type="PANTHER" id="PTHR44757:SF2">
    <property type="entry name" value="BIOFILM ARCHITECTURE MAINTENANCE PROTEIN MBAA"/>
    <property type="match status" value="1"/>
</dbReference>
<accession>A0AA96RBW6</accession>
<dbReference type="EMBL" id="CP130318">
    <property type="protein sequence ID" value="WNQ09865.1"/>
    <property type="molecule type" value="Genomic_DNA"/>
</dbReference>
<dbReference type="InterPro" id="IPR035965">
    <property type="entry name" value="PAS-like_dom_sf"/>
</dbReference>
<dbReference type="NCBIfam" id="TIGR00254">
    <property type="entry name" value="GGDEF"/>
    <property type="match status" value="1"/>
</dbReference>
<proteinExistence type="predicted"/>
<dbReference type="InterPro" id="IPR043128">
    <property type="entry name" value="Rev_trsase/Diguanyl_cyclase"/>
</dbReference>
<dbReference type="SUPFAM" id="SSF55785">
    <property type="entry name" value="PYP-like sensor domain (PAS domain)"/>
    <property type="match status" value="1"/>
</dbReference>
<keyword evidence="1" id="KW-0472">Membrane</keyword>
<dbReference type="AlphaFoldDB" id="A0AA96RBW6"/>
<evidence type="ECO:0000256" key="1">
    <source>
        <dbReference type="SAM" id="Phobius"/>
    </source>
</evidence>
<dbReference type="PANTHER" id="PTHR44757">
    <property type="entry name" value="DIGUANYLATE CYCLASE DGCP"/>
    <property type="match status" value="1"/>
</dbReference>
<evidence type="ECO:0000259" key="2">
    <source>
        <dbReference type="PROSITE" id="PS50113"/>
    </source>
</evidence>
<dbReference type="PROSITE" id="PS50113">
    <property type="entry name" value="PAC"/>
    <property type="match status" value="1"/>
</dbReference>
<dbReference type="Proteomes" id="UP001305702">
    <property type="component" value="Chromosome"/>
</dbReference>
<feature type="transmembrane region" description="Helical" evidence="1">
    <location>
        <begin position="131"/>
        <end position="151"/>
    </location>
</feature>
<feature type="domain" description="PAC" evidence="2">
    <location>
        <begin position="261"/>
        <end position="311"/>
    </location>
</feature>
<dbReference type="CDD" id="cd01948">
    <property type="entry name" value="EAL"/>
    <property type="match status" value="1"/>
</dbReference>
<sequence length="762" mass="84820">MIFTADCFQQLLPPDYTLPLSGYLKYPAALLAAGTGLMLHQKIIGAYSPFRVKRIALLGFSPLLLYLAGVSFGSFGLFFGEVEIHSPWKREILGGGMLVLLVLLAILHGCNLAMSLLAIRRCEREIERRKLVLLLRTDLLFVLASMLVGAVEALRGEGAFVPSFFFLLPVLVWGISIRFLIHKSEFLPSVTSKYEVLYKLSPVGILLLDADMRIWEANPGARRVFGRGLNGRLPVPLSDFLKQEDRPDRRQESGGNRFLGTGQEFTILTREGETKTLLMDTESMASSGGKYTYAIVRDISKRKSQENELAYLAHNDPLTGLPNRLSFVKELESRLEQSRLNSGFVALLVVDLDRFKRINDTVGHPRGDEALMESARRLEACLDANGMLARLGGDEFGILLSGLEEYDDVVKAAELVIYQFVEPFSLKGREFFLSASVGISLFPSDGITSTQLLMNADIAMDHAKRSGGNQYRFHTMEMNAAFQRHVELEAYLRKALERGEFTLLYQPQVELDGERLIGVEALIRWNCAELGLISPAQFIPVAEQTGLIRSIGHWVLEEACREAKRWEACGGGHVEISVNVSAGQFMQPDFVSRVRSILSSTGLAPQRLCLEITESMVVHNLQATLTMLQELAELGIRIAMDDFGTGYSSLSVIKQLPISTIKIDRSFMGDLTKEDADRSIVPAIISMSTTLGKKVVAEGVETSEQLQLLKRMGCDTAQGYYFSRPLTASALIRYFQYGVEKLDTRTLREDASSLPSQHRYAQ</sequence>
<dbReference type="Pfam" id="PF13188">
    <property type="entry name" value="PAS_8"/>
    <property type="match status" value="1"/>
</dbReference>
<feature type="domain" description="GGDEF" evidence="4">
    <location>
        <begin position="343"/>
        <end position="476"/>
    </location>
</feature>
<dbReference type="InterPro" id="IPR000014">
    <property type="entry name" value="PAS"/>
</dbReference>
<dbReference type="CDD" id="cd01949">
    <property type="entry name" value="GGDEF"/>
    <property type="match status" value="1"/>
</dbReference>
<dbReference type="InterPro" id="IPR000700">
    <property type="entry name" value="PAS-assoc_C"/>
</dbReference>
<protein>
    <submittedName>
        <fullName evidence="5">EAL domain-containing protein</fullName>
    </submittedName>
</protein>
<reference evidence="5 6" key="1">
    <citation type="submission" date="2022-02" db="EMBL/GenBank/DDBJ databases">
        <title>Paenibacillus sp. MBLB1776 Whole Genome Shotgun Sequencing.</title>
        <authorList>
            <person name="Hwang C.Y."/>
            <person name="Cho E.-S."/>
            <person name="Seo M.-J."/>
        </authorList>
    </citation>
    <scope>NUCLEOTIDE SEQUENCE [LARGE SCALE GENOMIC DNA]</scope>
    <source>
        <strain evidence="5 6">MBLB1776</strain>
    </source>
</reference>